<organism evidence="2 3">
    <name type="scientific">Algoriphagus confluentis</name>
    <dbReference type="NCBI Taxonomy" id="1697556"/>
    <lineage>
        <taxon>Bacteria</taxon>
        <taxon>Pseudomonadati</taxon>
        <taxon>Bacteroidota</taxon>
        <taxon>Cytophagia</taxon>
        <taxon>Cytophagales</taxon>
        <taxon>Cyclobacteriaceae</taxon>
        <taxon>Algoriphagus</taxon>
    </lineage>
</organism>
<dbReference type="EMBL" id="BTPD01000009">
    <property type="protein sequence ID" value="GMQ30283.1"/>
    <property type="molecule type" value="Genomic_DNA"/>
</dbReference>
<evidence type="ECO:0000256" key="1">
    <source>
        <dbReference type="SAM" id="MobiDB-lite"/>
    </source>
</evidence>
<gene>
    <name evidence="2" type="ORF">Aconfl_29260</name>
</gene>
<feature type="region of interest" description="Disordered" evidence="1">
    <location>
        <begin position="1"/>
        <end position="90"/>
    </location>
</feature>
<reference evidence="2 3" key="1">
    <citation type="submission" date="2023-08" db="EMBL/GenBank/DDBJ databases">
        <title>Draft genome sequence of Algoriphagus confluentis.</title>
        <authorList>
            <person name="Takatani N."/>
            <person name="Hosokawa M."/>
            <person name="Sawabe T."/>
        </authorList>
    </citation>
    <scope>NUCLEOTIDE SEQUENCE [LARGE SCALE GENOMIC DNA]</scope>
    <source>
        <strain evidence="2 3">NBRC 111222</strain>
    </source>
</reference>
<sequence>MTKRKSNPSPAETKKTILPIGSEVPIEGIPVSQPKKGKKRSGNPEELFQKDDGFGPKIGPKGVMHKIDASSAKGLPDLSAKMAGGGEFDK</sequence>
<protein>
    <submittedName>
        <fullName evidence="2">Uncharacterized protein</fullName>
    </submittedName>
</protein>
<dbReference type="Proteomes" id="UP001338309">
    <property type="component" value="Unassembled WGS sequence"/>
</dbReference>
<evidence type="ECO:0000313" key="2">
    <source>
        <dbReference type="EMBL" id="GMQ30283.1"/>
    </source>
</evidence>
<comment type="caution">
    <text evidence="2">The sequence shown here is derived from an EMBL/GenBank/DDBJ whole genome shotgun (WGS) entry which is preliminary data.</text>
</comment>
<keyword evidence="3" id="KW-1185">Reference proteome</keyword>
<name>A0ABQ6PQN6_9BACT</name>
<evidence type="ECO:0000313" key="3">
    <source>
        <dbReference type="Proteomes" id="UP001338309"/>
    </source>
</evidence>
<proteinExistence type="predicted"/>
<dbReference type="RefSeq" id="WP_338224990.1">
    <property type="nucleotide sequence ID" value="NZ_BTPD01000009.1"/>
</dbReference>
<accession>A0ABQ6PQN6</accession>